<dbReference type="GO" id="GO:0032784">
    <property type="term" value="P:regulation of DNA-templated transcription elongation"/>
    <property type="evidence" value="ECO:0007669"/>
    <property type="project" value="UniProtKB-UniRule"/>
</dbReference>
<dbReference type="InterPro" id="IPR022691">
    <property type="entry name" value="Tscrpt_elong_fac_GreA/B_N"/>
</dbReference>
<comment type="function">
    <text evidence="4">Necessary for efficient RNA polymerase transcription elongation past template-encoded arresting sites. The arresting sites in DNA have the property of trapping a certain fraction of elongating RNA polymerases that pass through, resulting in locked ternary complexes. Cleavage of the nascent transcript by cleavage factors such as GreA or GreB allows the resumption of elongation from the new 3'terminus. GreB releases sequences of up to 9 nucleotides in length.</text>
</comment>
<evidence type="ECO:0000256" key="4">
    <source>
        <dbReference type="HAMAP-Rule" id="MF_00930"/>
    </source>
</evidence>
<evidence type="ECO:0000259" key="6">
    <source>
        <dbReference type="Pfam" id="PF01272"/>
    </source>
</evidence>
<proteinExistence type="inferred from homology"/>
<dbReference type="Gene3D" id="1.10.287.180">
    <property type="entry name" value="Transcription elongation factor, GreA/GreB, N-terminal domain"/>
    <property type="match status" value="1"/>
</dbReference>
<dbReference type="PROSITE" id="PS00830">
    <property type="entry name" value="GREAB_2"/>
    <property type="match status" value="1"/>
</dbReference>
<dbReference type="PANTHER" id="PTHR30437">
    <property type="entry name" value="TRANSCRIPTION ELONGATION FACTOR GREA"/>
    <property type="match status" value="1"/>
</dbReference>
<dbReference type="InterPro" id="IPR036953">
    <property type="entry name" value="GreA/GreB_C_sf"/>
</dbReference>
<feature type="region of interest" description="Disordered" evidence="5">
    <location>
        <begin position="1"/>
        <end position="40"/>
    </location>
</feature>
<dbReference type="InterPro" id="IPR018151">
    <property type="entry name" value="TF_GreA/GreB_CS"/>
</dbReference>
<name>A0A6V7D1Q5_9XANT</name>
<dbReference type="EMBL" id="CAJDKC010000003">
    <property type="protein sequence ID" value="CAD0326657.1"/>
    <property type="molecule type" value="Genomic_DNA"/>
</dbReference>
<gene>
    <name evidence="4 8" type="primary">greB</name>
    <name evidence="8" type="ORF">CFBP7900_16800</name>
</gene>
<dbReference type="InterPro" id="IPR006358">
    <property type="entry name" value="Tscrpt_elong_fac_GreB"/>
</dbReference>
<accession>A0A6V7D1Q5</accession>
<keyword evidence="1 4" id="KW-0805">Transcription regulation</keyword>
<dbReference type="NCBIfam" id="NF002506">
    <property type="entry name" value="PRK01885.1"/>
    <property type="match status" value="1"/>
</dbReference>
<organism evidence="8 9">
    <name type="scientific">Xanthomonas hortorum pv. carotae</name>
    <dbReference type="NCBI Taxonomy" id="487904"/>
    <lineage>
        <taxon>Bacteria</taxon>
        <taxon>Pseudomonadati</taxon>
        <taxon>Pseudomonadota</taxon>
        <taxon>Gammaproteobacteria</taxon>
        <taxon>Lysobacterales</taxon>
        <taxon>Lysobacteraceae</taxon>
        <taxon>Xanthomonas</taxon>
    </lineage>
</organism>
<sequence>MQSFAVRRQMRKQVMRASIASPPTDTPPMSRWRPPAEKSTALITPEGHARLKAELEDLWRVRRPEVVRALAAAAAEGDRSENAEYTYRKKQLGEIDRRVRYLSKRLEALRVVDTAPTDPRAVFFGAQVELEDADSGDLLHYRIVGPDETDAGRGWISIDSPLARALLKKRVDDEFEAQLPSGKHTFVVVSVDYASQ</sequence>
<dbReference type="GO" id="GO:0003677">
    <property type="term" value="F:DNA binding"/>
    <property type="evidence" value="ECO:0007669"/>
    <property type="project" value="UniProtKB-UniRule"/>
</dbReference>
<dbReference type="SUPFAM" id="SSF46557">
    <property type="entry name" value="GreA transcript cleavage protein, N-terminal domain"/>
    <property type="match status" value="1"/>
</dbReference>
<dbReference type="NCBIfam" id="TIGR01461">
    <property type="entry name" value="greB"/>
    <property type="match status" value="1"/>
</dbReference>
<dbReference type="SUPFAM" id="SSF54534">
    <property type="entry name" value="FKBP-like"/>
    <property type="match status" value="1"/>
</dbReference>
<keyword evidence="2 4" id="KW-0238">DNA-binding</keyword>
<dbReference type="Pfam" id="PF03449">
    <property type="entry name" value="GreA_GreB_N"/>
    <property type="match status" value="1"/>
</dbReference>
<comment type="caution">
    <text evidence="8">The sequence shown here is derived from an EMBL/GenBank/DDBJ whole genome shotgun (WGS) entry which is preliminary data.</text>
</comment>
<dbReference type="InterPro" id="IPR001437">
    <property type="entry name" value="Tscrpt_elong_fac_GreA/B_C"/>
</dbReference>
<keyword evidence="8" id="KW-0251">Elongation factor</keyword>
<keyword evidence="3 4" id="KW-0804">Transcription</keyword>
<dbReference type="AlphaFoldDB" id="A0A6V7D1Q5"/>
<dbReference type="EMBL" id="CAJDKC010000003">
    <property type="protein sequence ID" value="CAD0326650.1"/>
    <property type="molecule type" value="Genomic_DNA"/>
</dbReference>
<dbReference type="GO" id="GO:0070063">
    <property type="term" value="F:RNA polymerase binding"/>
    <property type="evidence" value="ECO:0007669"/>
    <property type="project" value="InterPro"/>
</dbReference>
<feature type="domain" description="Transcription elongation factor GreA/GreB C-terminal" evidence="6">
    <location>
        <begin position="121"/>
        <end position="193"/>
    </location>
</feature>
<dbReference type="GO" id="GO:0003746">
    <property type="term" value="F:translation elongation factor activity"/>
    <property type="evidence" value="ECO:0007669"/>
    <property type="project" value="UniProtKB-KW"/>
</dbReference>
<dbReference type="FunFam" id="3.10.50.30:FF:000001">
    <property type="entry name" value="Transcription elongation factor GreA"/>
    <property type="match status" value="1"/>
</dbReference>
<evidence type="ECO:0000256" key="2">
    <source>
        <dbReference type="ARBA" id="ARBA00023125"/>
    </source>
</evidence>
<evidence type="ECO:0000313" key="9">
    <source>
        <dbReference type="Proteomes" id="UP000587508"/>
    </source>
</evidence>
<dbReference type="Pfam" id="PF01272">
    <property type="entry name" value="GreA_GreB"/>
    <property type="match status" value="1"/>
</dbReference>
<dbReference type="InterPro" id="IPR028624">
    <property type="entry name" value="Tscrpt_elong_fac_GreA/B"/>
</dbReference>
<dbReference type="PANTHER" id="PTHR30437:SF6">
    <property type="entry name" value="TRANSCRIPTION ELONGATION FACTOR GREB"/>
    <property type="match status" value="1"/>
</dbReference>
<dbReference type="HAMAP" id="MF_00105">
    <property type="entry name" value="GreA_GreB"/>
    <property type="match status" value="1"/>
</dbReference>
<dbReference type="PROSITE" id="PS00829">
    <property type="entry name" value="GREAB_1"/>
    <property type="match status" value="1"/>
</dbReference>
<evidence type="ECO:0000256" key="3">
    <source>
        <dbReference type="ARBA" id="ARBA00023163"/>
    </source>
</evidence>
<dbReference type="InterPro" id="IPR036805">
    <property type="entry name" value="Tscrpt_elong_fac_GreA/B_N_sf"/>
</dbReference>
<dbReference type="HAMAP" id="MF_00930">
    <property type="entry name" value="GreB"/>
    <property type="match status" value="1"/>
</dbReference>
<evidence type="ECO:0000256" key="5">
    <source>
        <dbReference type="SAM" id="MobiDB-lite"/>
    </source>
</evidence>
<comment type="similarity">
    <text evidence="4">Belongs to the GreA/GreB family. GreB subfamily.</text>
</comment>
<evidence type="ECO:0000313" key="8">
    <source>
        <dbReference type="EMBL" id="CAD0326650.1"/>
    </source>
</evidence>
<feature type="domain" description="Transcription elongation factor GreA/GreB N-terminal" evidence="7">
    <location>
        <begin position="42"/>
        <end position="111"/>
    </location>
</feature>
<dbReference type="Proteomes" id="UP000587508">
    <property type="component" value="Unassembled WGS sequence"/>
</dbReference>
<keyword evidence="8" id="KW-0648">Protein biosynthesis</keyword>
<reference evidence="8 9" key="1">
    <citation type="submission" date="2020-07" db="EMBL/GenBank/DDBJ databases">
        <authorList>
            <person name="Pothier F. J."/>
        </authorList>
    </citation>
    <scope>NUCLEOTIDE SEQUENCE [LARGE SCALE GENOMIC DNA]</scope>
    <source>
        <strain evidence="8 9">CFBP 7900</strain>
    </source>
</reference>
<evidence type="ECO:0000259" key="7">
    <source>
        <dbReference type="Pfam" id="PF03449"/>
    </source>
</evidence>
<dbReference type="InterPro" id="IPR023459">
    <property type="entry name" value="Tscrpt_elong_fac_GreA/B_fam"/>
</dbReference>
<dbReference type="Gene3D" id="3.10.50.30">
    <property type="entry name" value="Transcription elongation factor, GreA/GreB, C-terminal domain"/>
    <property type="match status" value="1"/>
</dbReference>
<dbReference type="GO" id="GO:0006354">
    <property type="term" value="P:DNA-templated transcription elongation"/>
    <property type="evidence" value="ECO:0007669"/>
    <property type="project" value="TreeGrafter"/>
</dbReference>
<protein>
    <recommendedName>
        <fullName evidence="4">Transcription elongation factor GreB</fullName>
    </recommendedName>
    <alternativeName>
        <fullName evidence="4">Transcript cleavage factor GreB</fullName>
    </alternativeName>
</protein>
<evidence type="ECO:0000256" key="1">
    <source>
        <dbReference type="ARBA" id="ARBA00023015"/>
    </source>
</evidence>
<dbReference type="FunFam" id="1.10.287.180:FF:000001">
    <property type="entry name" value="Transcription elongation factor GreA"/>
    <property type="match status" value="1"/>
</dbReference>